<proteinExistence type="predicted"/>
<evidence type="ECO:0000313" key="1">
    <source>
        <dbReference type="EMBL" id="KAH6927155.1"/>
    </source>
</evidence>
<evidence type="ECO:0000313" key="2">
    <source>
        <dbReference type="Proteomes" id="UP000821845"/>
    </source>
</evidence>
<keyword evidence="2" id="KW-1185">Reference proteome</keyword>
<reference evidence="1" key="1">
    <citation type="submission" date="2020-05" db="EMBL/GenBank/DDBJ databases">
        <title>Large-scale comparative analyses of tick genomes elucidate their genetic diversity and vector capacities.</title>
        <authorList>
            <person name="Jia N."/>
            <person name="Wang J."/>
            <person name="Shi W."/>
            <person name="Du L."/>
            <person name="Sun Y."/>
            <person name="Zhan W."/>
            <person name="Jiang J."/>
            <person name="Wang Q."/>
            <person name="Zhang B."/>
            <person name="Ji P."/>
            <person name="Sakyi L.B."/>
            <person name="Cui X."/>
            <person name="Yuan T."/>
            <person name="Jiang B."/>
            <person name="Yang W."/>
            <person name="Lam T.T.-Y."/>
            <person name="Chang Q."/>
            <person name="Ding S."/>
            <person name="Wang X."/>
            <person name="Zhu J."/>
            <person name="Ruan X."/>
            <person name="Zhao L."/>
            <person name="Wei J."/>
            <person name="Que T."/>
            <person name="Du C."/>
            <person name="Cheng J."/>
            <person name="Dai P."/>
            <person name="Han X."/>
            <person name="Huang E."/>
            <person name="Gao Y."/>
            <person name="Liu J."/>
            <person name="Shao H."/>
            <person name="Ye R."/>
            <person name="Li L."/>
            <person name="Wei W."/>
            <person name="Wang X."/>
            <person name="Wang C."/>
            <person name="Yang T."/>
            <person name="Huo Q."/>
            <person name="Li W."/>
            <person name="Guo W."/>
            <person name="Chen H."/>
            <person name="Zhou L."/>
            <person name="Ni X."/>
            <person name="Tian J."/>
            <person name="Zhou Y."/>
            <person name="Sheng Y."/>
            <person name="Liu T."/>
            <person name="Pan Y."/>
            <person name="Xia L."/>
            <person name="Li J."/>
            <person name="Zhao F."/>
            <person name="Cao W."/>
        </authorList>
    </citation>
    <scope>NUCLEOTIDE SEQUENCE</scope>
    <source>
        <strain evidence="1">Hyas-2018</strain>
    </source>
</reference>
<sequence>MACSVDSVSAAASGRGVGGCSLPAGYKLLLPTLPSDETMKLCVFLHCDVGGRPYRIEDFRSPLEELGVLKAVSGIGPYQMSHVWMLKLRSQEEKNLLISSGGLKVKGRYCAVIDPVKQELTVKIHWVAFDVPNEAIRSVLSEYGDVKDVKQEEWSVPGFEQAESTTRVVRMILRKGITADELPDLCKLQGGAVLVVVPGRAPKCLRCRMKGHIRRDCRTPRCTKCRAFGHERQDCVRTYAAVIGATASHQEIRDLMDEVEAEEAASPSVKEIEANHDTTGCTAGTPPASQHLEERRCETVADGCAETAQSEDSPAPRSGTRPKKTRPKVLTGERESTEIDGGASFELTEQGKEANKLEEACLGASAEMDVDPALLKRRHEEDDGVKERVQRELQPVWKVVTGKKGKYVPRTRAASLTRDARSDE</sequence>
<gene>
    <name evidence="1" type="ORF">HPB50_000016</name>
</gene>
<comment type="caution">
    <text evidence="1">The sequence shown here is derived from an EMBL/GenBank/DDBJ whole genome shotgun (WGS) entry which is preliminary data.</text>
</comment>
<organism evidence="1 2">
    <name type="scientific">Hyalomma asiaticum</name>
    <name type="common">Tick</name>
    <dbReference type="NCBI Taxonomy" id="266040"/>
    <lineage>
        <taxon>Eukaryota</taxon>
        <taxon>Metazoa</taxon>
        <taxon>Ecdysozoa</taxon>
        <taxon>Arthropoda</taxon>
        <taxon>Chelicerata</taxon>
        <taxon>Arachnida</taxon>
        <taxon>Acari</taxon>
        <taxon>Parasitiformes</taxon>
        <taxon>Ixodida</taxon>
        <taxon>Ixodoidea</taxon>
        <taxon>Ixodidae</taxon>
        <taxon>Hyalomminae</taxon>
        <taxon>Hyalomma</taxon>
    </lineage>
</organism>
<dbReference type="EMBL" id="CM023486">
    <property type="protein sequence ID" value="KAH6927155.1"/>
    <property type="molecule type" value="Genomic_DNA"/>
</dbReference>
<name>A0ACB7RY49_HYAAI</name>
<dbReference type="Proteomes" id="UP000821845">
    <property type="component" value="Chromosome 6"/>
</dbReference>
<accession>A0ACB7RY49</accession>
<protein>
    <submittedName>
        <fullName evidence="1">Uncharacterized protein</fullName>
    </submittedName>
</protein>